<organism evidence="1 2">
    <name type="scientific">Streblomastix strix</name>
    <dbReference type="NCBI Taxonomy" id="222440"/>
    <lineage>
        <taxon>Eukaryota</taxon>
        <taxon>Metamonada</taxon>
        <taxon>Preaxostyla</taxon>
        <taxon>Oxymonadida</taxon>
        <taxon>Streblomastigidae</taxon>
        <taxon>Streblomastix</taxon>
    </lineage>
</organism>
<name>A0A5J4VVB4_9EUKA</name>
<accession>A0A5J4VVB4</accession>
<sequence>MLFCLPFPWVRASSLLRLQYSIEVIADASPILTSYGSLLENSDLAPLSLCQESHSGPRAMLEDDQVPQFFSASEFQISVLEDSKLSQVIRLIVVFLAYSKLTFNIPGSPQQYLASDTSVTAGNPQVLGATDVSCCRIQLEFPGIPQLTFLNYSVDYCFFEFEDFLNIHVPVPRQAVQL</sequence>
<gene>
    <name evidence="1" type="ORF">EZS28_018000</name>
</gene>
<dbReference type="Proteomes" id="UP000324800">
    <property type="component" value="Unassembled WGS sequence"/>
</dbReference>
<protein>
    <submittedName>
        <fullName evidence="1">Uncharacterized protein</fullName>
    </submittedName>
</protein>
<comment type="caution">
    <text evidence="1">The sequence shown here is derived from an EMBL/GenBank/DDBJ whole genome shotgun (WGS) entry which is preliminary data.</text>
</comment>
<evidence type="ECO:0000313" key="1">
    <source>
        <dbReference type="EMBL" id="KAA6386475.1"/>
    </source>
</evidence>
<reference evidence="1 2" key="1">
    <citation type="submission" date="2019-03" db="EMBL/GenBank/DDBJ databases">
        <title>Single cell metagenomics reveals metabolic interactions within the superorganism composed of flagellate Streblomastix strix and complex community of Bacteroidetes bacteria on its surface.</title>
        <authorList>
            <person name="Treitli S.C."/>
            <person name="Kolisko M."/>
            <person name="Husnik F."/>
            <person name="Keeling P."/>
            <person name="Hampl V."/>
        </authorList>
    </citation>
    <scope>NUCLEOTIDE SEQUENCE [LARGE SCALE GENOMIC DNA]</scope>
    <source>
        <strain evidence="1">ST1C</strain>
    </source>
</reference>
<dbReference type="AlphaFoldDB" id="A0A5J4VVB4"/>
<dbReference type="EMBL" id="SNRW01004789">
    <property type="protein sequence ID" value="KAA6386475.1"/>
    <property type="molecule type" value="Genomic_DNA"/>
</dbReference>
<evidence type="ECO:0000313" key="2">
    <source>
        <dbReference type="Proteomes" id="UP000324800"/>
    </source>
</evidence>
<proteinExistence type="predicted"/>